<dbReference type="EMBL" id="CP098502">
    <property type="protein sequence ID" value="UTI62570.1"/>
    <property type="molecule type" value="Genomic_DNA"/>
</dbReference>
<reference evidence="2 3" key="1">
    <citation type="submission" date="2022-06" db="EMBL/GenBank/DDBJ databases">
        <title>Paraconexibacter antarcticus.</title>
        <authorList>
            <person name="Kim C.S."/>
        </authorList>
    </citation>
    <scope>NUCLEOTIDE SEQUENCE [LARGE SCALE GENOMIC DNA]</scope>
    <source>
        <strain evidence="2 3">02-257</strain>
    </source>
</reference>
<feature type="transmembrane region" description="Helical" evidence="1">
    <location>
        <begin position="36"/>
        <end position="54"/>
    </location>
</feature>
<dbReference type="RefSeq" id="WP_254569307.1">
    <property type="nucleotide sequence ID" value="NZ_CP098502.1"/>
</dbReference>
<accession>A0ABY5DL80</accession>
<organism evidence="2 3">
    <name type="scientific">Paraconexibacter antarcticus</name>
    <dbReference type="NCBI Taxonomy" id="2949664"/>
    <lineage>
        <taxon>Bacteria</taxon>
        <taxon>Bacillati</taxon>
        <taxon>Actinomycetota</taxon>
        <taxon>Thermoleophilia</taxon>
        <taxon>Solirubrobacterales</taxon>
        <taxon>Paraconexibacteraceae</taxon>
        <taxon>Paraconexibacter</taxon>
    </lineage>
</organism>
<feature type="transmembrane region" description="Helical" evidence="1">
    <location>
        <begin position="94"/>
        <end position="113"/>
    </location>
</feature>
<name>A0ABY5DL80_9ACTN</name>
<protein>
    <submittedName>
        <fullName evidence="2">Uncharacterized protein</fullName>
    </submittedName>
</protein>
<gene>
    <name evidence="2" type="ORF">NBH00_14500</name>
</gene>
<keyword evidence="1" id="KW-1133">Transmembrane helix</keyword>
<keyword evidence="1" id="KW-0472">Membrane</keyword>
<feature type="transmembrane region" description="Helical" evidence="1">
    <location>
        <begin position="12"/>
        <end position="30"/>
    </location>
</feature>
<dbReference type="Proteomes" id="UP001056035">
    <property type="component" value="Chromosome"/>
</dbReference>
<sequence>MTALRLIPFPVHAALRLITGLLTMVVPFLAGFEAPATVMAIVLGAVTVGVALVEQPDERGLLPVPVSALHAADWATVLAVTFTAALVAGDGDRQAGLVLAAIGLLQLAGNLTTRYSLRA</sequence>
<evidence type="ECO:0000313" key="2">
    <source>
        <dbReference type="EMBL" id="UTI62570.1"/>
    </source>
</evidence>
<evidence type="ECO:0000256" key="1">
    <source>
        <dbReference type="SAM" id="Phobius"/>
    </source>
</evidence>
<evidence type="ECO:0000313" key="3">
    <source>
        <dbReference type="Proteomes" id="UP001056035"/>
    </source>
</evidence>
<keyword evidence="1" id="KW-0812">Transmembrane</keyword>
<feature type="transmembrane region" description="Helical" evidence="1">
    <location>
        <begin position="66"/>
        <end position="88"/>
    </location>
</feature>
<keyword evidence="3" id="KW-1185">Reference proteome</keyword>
<proteinExistence type="predicted"/>